<gene>
    <name evidence="3" type="ordered locus">Rvan_3010</name>
</gene>
<proteinExistence type="predicted"/>
<keyword evidence="2" id="KW-1133">Transmembrane helix</keyword>
<dbReference type="Proteomes" id="UP000001399">
    <property type="component" value="Chromosome"/>
</dbReference>
<organism evidence="3 4">
    <name type="scientific">Rhodomicrobium vannielii (strain ATCC 17100 / DSM 162 / LMG 4299 / NCIMB 10020 / ATH 3.1.1)</name>
    <dbReference type="NCBI Taxonomy" id="648757"/>
    <lineage>
        <taxon>Bacteria</taxon>
        <taxon>Pseudomonadati</taxon>
        <taxon>Pseudomonadota</taxon>
        <taxon>Alphaproteobacteria</taxon>
        <taxon>Hyphomicrobiales</taxon>
        <taxon>Hyphomicrobiaceae</taxon>
        <taxon>Rhodomicrobium</taxon>
    </lineage>
</organism>
<feature type="transmembrane region" description="Helical" evidence="2">
    <location>
        <begin position="83"/>
        <end position="104"/>
    </location>
</feature>
<evidence type="ECO:0000256" key="2">
    <source>
        <dbReference type="SAM" id="Phobius"/>
    </source>
</evidence>
<dbReference type="EMBL" id="CP002292">
    <property type="protein sequence ID" value="ADP72214.1"/>
    <property type="molecule type" value="Genomic_DNA"/>
</dbReference>
<sequence>MALPAQRDGSYSPLMILLLVGLSILAWISTYSGMLYLIEAGSGDIGLGAKIAIAFAVLMLQGMIIYILDALFSGQLRFSLYPLYILGYVVLFLISVAFAFGFYWRFLEAGAQTAQAAGSSVYQVQRSLQNGQSRLELLQTALSTLATVSSQKAQIERTAGGTCPASRAGDGPRRRLRESDAQRFQFANDLIASRTGAVKTDVADLNTDLQRILKKDPATIDPETGTRTAFIEGLDRKLGLVTERFNALKTDPQFRQLRDELQARGRQTSFPDERGGIFPCPDGQLQTALNGVVRSIDELPQLQKPELRSVEGSEAVTEAFRRLSNTATGLVFHGKAPPSPERIRAEQAANPSATVTQDEAGLSDRDYIPLLIAIFVDVCILLVSINRPFGPFFNLGQDLARAQARGPMRGVLNTFYRVFQDQFDAQTPPTPAELIAPLQDVVFDHGGQYYAAVPLDFREENYDLWARARTNAPSYESSRALERSRYLAAVFAILEGEKLVRLLGVERRSRFRRDEVDGLDEEAVRRKLDRQGSMYAQADAFRIYRFRPGKWAELLIQTVGSVSARAEERRGLPLSLRRLPSEVASGAEQKALPENNEPSALPGSDVEPPRRLPDRSRVE</sequence>
<protein>
    <submittedName>
        <fullName evidence="3">Uncharacterized protein</fullName>
    </submittedName>
</protein>
<dbReference type="OrthoDB" id="7927296at2"/>
<keyword evidence="2" id="KW-0472">Membrane</keyword>
<feature type="compositionally biased region" description="Basic and acidic residues" evidence="1">
    <location>
        <begin position="607"/>
        <end position="619"/>
    </location>
</feature>
<dbReference type="AlphaFoldDB" id="E3HZV4"/>
<keyword evidence="4" id="KW-1185">Reference proteome</keyword>
<reference evidence="4" key="1">
    <citation type="journal article" date="2011" name="J. Bacteriol.">
        <title>Genome sequences of eight morphologically diverse alphaproteobacteria.</title>
        <authorList>
            <consortium name="US DOE Joint Genome Institute"/>
            <person name="Brown P.J."/>
            <person name="Kysela D.T."/>
            <person name="Buechlein A."/>
            <person name="Hemmerich C."/>
            <person name="Brun Y.V."/>
        </authorList>
    </citation>
    <scope>NUCLEOTIDE SEQUENCE [LARGE SCALE GENOMIC DNA]</scope>
    <source>
        <strain evidence="4">ATCC 17100 / ATH 3.1.1 / DSM 162 / LMG 4299</strain>
    </source>
</reference>
<feature type="transmembrane region" description="Helical" evidence="2">
    <location>
        <begin position="12"/>
        <end position="31"/>
    </location>
</feature>
<dbReference type="HOGENOM" id="CLU_441364_0_0_5"/>
<feature type="region of interest" description="Disordered" evidence="1">
    <location>
        <begin position="583"/>
        <end position="619"/>
    </location>
</feature>
<feature type="transmembrane region" description="Helical" evidence="2">
    <location>
        <begin position="51"/>
        <end position="71"/>
    </location>
</feature>
<evidence type="ECO:0000313" key="3">
    <source>
        <dbReference type="EMBL" id="ADP72214.1"/>
    </source>
</evidence>
<dbReference type="RefSeq" id="WP_013420583.1">
    <property type="nucleotide sequence ID" value="NC_014664.1"/>
</dbReference>
<evidence type="ECO:0000256" key="1">
    <source>
        <dbReference type="SAM" id="MobiDB-lite"/>
    </source>
</evidence>
<dbReference type="KEGG" id="rva:Rvan_3010"/>
<accession>E3HZV4</accession>
<name>E3HZV4_RHOVT</name>
<dbReference type="eggNOG" id="ENOG5032T4E">
    <property type="taxonomic scope" value="Bacteria"/>
</dbReference>
<keyword evidence="2" id="KW-0812">Transmembrane</keyword>
<evidence type="ECO:0000313" key="4">
    <source>
        <dbReference type="Proteomes" id="UP000001399"/>
    </source>
</evidence>